<dbReference type="OrthoDB" id="428525at2759"/>
<name>X6MXD2_RETFI</name>
<dbReference type="Pfam" id="PF00654">
    <property type="entry name" value="Voltage_CLC"/>
    <property type="match status" value="1"/>
</dbReference>
<evidence type="ECO:0000256" key="7">
    <source>
        <dbReference type="SAM" id="Phobius"/>
    </source>
</evidence>
<evidence type="ECO:0000313" key="9">
    <source>
        <dbReference type="Proteomes" id="UP000023152"/>
    </source>
</evidence>
<comment type="caution">
    <text evidence="8">The sequence shown here is derived from an EMBL/GenBank/DDBJ whole genome shotgun (WGS) entry which is preliminary data.</text>
</comment>
<evidence type="ECO:0000256" key="2">
    <source>
        <dbReference type="ARBA" id="ARBA00022692"/>
    </source>
</evidence>
<keyword evidence="3" id="KW-0677">Repeat</keyword>
<dbReference type="AlphaFoldDB" id="X6MXD2"/>
<keyword evidence="5" id="KW-0129">CBS domain</keyword>
<feature type="transmembrane region" description="Helical" evidence="7">
    <location>
        <begin position="15"/>
        <end position="36"/>
    </location>
</feature>
<dbReference type="EMBL" id="ASPP01016089">
    <property type="protein sequence ID" value="ETO17740.1"/>
    <property type="molecule type" value="Genomic_DNA"/>
</dbReference>
<keyword evidence="2 7" id="KW-0812">Transmembrane</keyword>
<sequence>MRWRKLQVTGKWRKIAEVMVVSLITSLCILGIPFFFGCQPVSIIEQDCADYSKTDSRCRSLATFGQFTCEEGYYNPTGQIQYTHTHTHTKQIRSMNKKASLLFGRSENIISGLFHRDSHQWFPLGQVLVCFMVYYGLVLLACGIAVPAGLFIPLILIGATLGHGMGQAYNKVFGLSLDVGVYALLGSAATLGGVTRMTMLFYLFIYFSLCPLNLKHHIKKYTYIYIYVYVYANVGEMIDH</sequence>
<proteinExistence type="predicted"/>
<keyword evidence="4 7" id="KW-1133">Transmembrane helix</keyword>
<dbReference type="GO" id="GO:0015108">
    <property type="term" value="F:chloride transmembrane transporter activity"/>
    <property type="evidence" value="ECO:0007669"/>
    <property type="project" value="InterPro"/>
</dbReference>
<gene>
    <name evidence="8" type="ORF">RFI_19577</name>
</gene>
<protein>
    <submittedName>
        <fullName evidence="8">Cl-channel clc-7</fullName>
    </submittedName>
</protein>
<keyword evidence="9" id="KW-1185">Reference proteome</keyword>
<dbReference type="Proteomes" id="UP000023152">
    <property type="component" value="Unassembled WGS sequence"/>
</dbReference>
<organism evidence="8 9">
    <name type="scientific">Reticulomyxa filosa</name>
    <dbReference type="NCBI Taxonomy" id="46433"/>
    <lineage>
        <taxon>Eukaryota</taxon>
        <taxon>Sar</taxon>
        <taxon>Rhizaria</taxon>
        <taxon>Retaria</taxon>
        <taxon>Foraminifera</taxon>
        <taxon>Monothalamids</taxon>
        <taxon>Reticulomyxidae</taxon>
        <taxon>Reticulomyxa</taxon>
    </lineage>
</organism>
<feature type="transmembrane region" description="Helical" evidence="7">
    <location>
        <begin position="132"/>
        <end position="160"/>
    </location>
</feature>
<reference evidence="8 9" key="1">
    <citation type="journal article" date="2013" name="Curr. Biol.">
        <title>The Genome of the Foraminiferan Reticulomyxa filosa.</title>
        <authorList>
            <person name="Glockner G."/>
            <person name="Hulsmann N."/>
            <person name="Schleicher M."/>
            <person name="Noegel A.A."/>
            <person name="Eichinger L."/>
            <person name="Gallinger C."/>
            <person name="Pawlowski J."/>
            <person name="Sierra R."/>
            <person name="Euteneuer U."/>
            <person name="Pillet L."/>
            <person name="Moustafa A."/>
            <person name="Platzer M."/>
            <person name="Groth M."/>
            <person name="Szafranski K."/>
            <person name="Schliwa M."/>
        </authorList>
    </citation>
    <scope>NUCLEOTIDE SEQUENCE [LARGE SCALE GENOMIC DNA]</scope>
</reference>
<evidence type="ECO:0000256" key="1">
    <source>
        <dbReference type="ARBA" id="ARBA00004141"/>
    </source>
</evidence>
<dbReference type="Gene3D" id="1.10.3080.10">
    <property type="entry name" value="Clc chloride channel"/>
    <property type="match status" value="1"/>
</dbReference>
<dbReference type="PANTHER" id="PTHR11689:SF136">
    <property type="entry name" value="H(+)_CL(-) EXCHANGE TRANSPORTER 7"/>
    <property type="match status" value="1"/>
</dbReference>
<dbReference type="InterPro" id="IPR051280">
    <property type="entry name" value="Cl-channel/antiporter"/>
</dbReference>
<dbReference type="SUPFAM" id="SSF81340">
    <property type="entry name" value="Clc chloride channel"/>
    <property type="match status" value="1"/>
</dbReference>
<dbReference type="InterPro" id="IPR001807">
    <property type="entry name" value="ClC"/>
</dbReference>
<dbReference type="PRINTS" id="PR00762">
    <property type="entry name" value="CLCHANNEL"/>
</dbReference>
<keyword evidence="6 7" id="KW-0472">Membrane</keyword>
<dbReference type="InterPro" id="IPR014743">
    <property type="entry name" value="Cl-channel_core"/>
</dbReference>
<feature type="transmembrane region" description="Helical" evidence="7">
    <location>
        <begin position="197"/>
        <end position="214"/>
    </location>
</feature>
<evidence type="ECO:0000256" key="4">
    <source>
        <dbReference type="ARBA" id="ARBA00022989"/>
    </source>
</evidence>
<accession>X6MXD2</accession>
<dbReference type="PANTHER" id="PTHR11689">
    <property type="entry name" value="CHLORIDE CHANNEL PROTEIN CLC FAMILY MEMBER"/>
    <property type="match status" value="1"/>
</dbReference>
<evidence type="ECO:0000256" key="5">
    <source>
        <dbReference type="ARBA" id="ARBA00023122"/>
    </source>
</evidence>
<dbReference type="GO" id="GO:0016020">
    <property type="term" value="C:membrane"/>
    <property type="evidence" value="ECO:0007669"/>
    <property type="project" value="UniProtKB-SubCell"/>
</dbReference>
<evidence type="ECO:0000256" key="6">
    <source>
        <dbReference type="ARBA" id="ARBA00023136"/>
    </source>
</evidence>
<evidence type="ECO:0000256" key="3">
    <source>
        <dbReference type="ARBA" id="ARBA00022737"/>
    </source>
</evidence>
<feature type="transmembrane region" description="Helical" evidence="7">
    <location>
        <begin position="172"/>
        <end position="191"/>
    </location>
</feature>
<comment type="subcellular location">
    <subcellularLocation>
        <location evidence="1">Membrane</location>
        <topology evidence="1">Multi-pass membrane protein</topology>
    </subcellularLocation>
</comment>
<evidence type="ECO:0000313" key="8">
    <source>
        <dbReference type="EMBL" id="ETO17740.1"/>
    </source>
</evidence>